<dbReference type="RefSeq" id="WP_012872620.1">
    <property type="nucleotide sequence ID" value="NC_013523.1"/>
</dbReference>
<evidence type="ECO:0000256" key="6">
    <source>
        <dbReference type="ARBA" id="ARBA00022840"/>
    </source>
</evidence>
<keyword evidence="7 9" id="KW-0234">DNA repair</keyword>
<evidence type="ECO:0000256" key="7">
    <source>
        <dbReference type="ARBA" id="ARBA00023204"/>
    </source>
</evidence>
<dbReference type="Proteomes" id="UP000002027">
    <property type="component" value="Chromosome 1"/>
</dbReference>
<dbReference type="OrthoDB" id="9806954at2"/>
<dbReference type="EMBL" id="CP001823">
    <property type="protein sequence ID" value="ACZ39574.1"/>
    <property type="molecule type" value="Genomic_DNA"/>
</dbReference>
<dbReference type="FunFam" id="3.40.50.300:FF:000319">
    <property type="entry name" value="DNA repair protein RecN"/>
    <property type="match status" value="1"/>
</dbReference>
<gene>
    <name evidence="12" type="ordered locus">Sthe_2148</name>
</gene>
<proteinExistence type="inferred from homology"/>
<dbReference type="GO" id="GO:0006310">
    <property type="term" value="P:DNA recombination"/>
    <property type="evidence" value="ECO:0007669"/>
    <property type="project" value="InterPro"/>
</dbReference>
<keyword evidence="10" id="KW-0175">Coiled coil</keyword>
<evidence type="ECO:0000313" key="12">
    <source>
        <dbReference type="EMBL" id="ACZ39574.1"/>
    </source>
</evidence>
<protein>
    <recommendedName>
        <fullName evidence="3 9">DNA repair protein RecN</fullName>
    </recommendedName>
    <alternativeName>
        <fullName evidence="8 9">Recombination protein N</fullName>
    </alternativeName>
</protein>
<evidence type="ECO:0000256" key="2">
    <source>
        <dbReference type="ARBA" id="ARBA00009441"/>
    </source>
</evidence>
<evidence type="ECO:0000256" key="5">
    <source>
        <dbReference type="ARBA" id="ARBA00022763"/>
    </source>
</evidence>
<dbReference type="GO" id="GO:0006281">
    <property type="term" value="P:DNA repair"/>
    <property type="evidence" value="ECO:0007669"/>
    <property type="project" value="UniProtKB-KW"/>
</dbReference>
<dbReference type="PANTHER" id="PTHR11059">
    <property type="entry name" value="DNA REPAIR PROTEIN RECN"/>
    <property type="match status" value="1"/>
</dbReference>
<evidence type="ECO:0000259" key="11">
    <source>
        <dbReference type="Pfam" id="PF02463"/>
    </source>
</evidence>
<dbReference type="GO" id="GO:0043590">
    <property type="term" value="C:bacterial nucleoid"/>
    <property type="evidence" value="ECO:0007669"/>
    <property type="project" value="TreeGrafter"/>
</dbReference>
<comment type="similarity">
    <text evidence="2 9">Belongs to the RecN family.</text>
</comment>
<dbReference type="FunFam" id="3.40.50.300:FF:000356">
    <property type="entry name" value="DNA repair protein RecN"/>
    <property type="match status" value="1"/>
</dbReference>
<dbReference type="InParanoid" id="D1C6E9"/>
<keyword evidence="6" id="KW-0067">ATP-binding</keyword>
<feature type="domain" description="RecF/RecN/SMC N-terminal" evidence="11">
    <location>
        <begin position="2"/>
        <end position="535"/>
    </location>
</feature>
<reference evidence="12 13" key="2">
    <citation type="journal article" date="2010" name="Stand. Genomic Sci.">
        <title>Complete genome sequence of Desulfohalobium retbaense type strain (HR(100)).</title>
        <authorList>
            <person name="Spring S."/>
            <person name="Nolan M."/>
            <person name="Lapidus A."/>
            <person name="Glavina Del Rio T."/>
            <person name="Copeland A."/>
            <person name="Tice H."/>
            <person name="Cheng J.F."/>
            <person name="Lucas S."/>
            <person name="Land M."/>
            <person name="Chen F."/>
            <person name="Bruce D."/>
            <person name="Goodwin L."/>
            <person name="Pitluck S."/>
            <person name="Ivanova N."/>
            <person name="Mavromatis K."/>
            <person name="Mikhailova N."/>
            <person name="Pati A."/>
            <person name="Chen A."/>
            <person name="Palaniappan K."/>
            <person name="Hauser L."/>
            <person name="Chang Y.J."/>
            <person name="Jeffries C.D."/>
            <person name="Munk C."/>
            <person name="Kiss H."/>
            <person name="Chain P."/>
            <person name="Han C."/>
            <person name="Brettin T."/>
            <person name="Detter J.C."/>
            <person name="Schuler E."/>
            <person name="Goker M."/>
            <person name="Rohde M."/>
            <person name="Bristow J."/>
            <person name="Eisen J.A."/>
            <person name="Markowitz V."/>
            <person name="Hugenholtz P."/>
            <person name="Kyrpides N.C."/>
            <person name="Klenk H.P."/>
        </authorList>
    </citation>
    <scope>NUCLEOTIDE SEQUENCE [LARGE SCALE GENOMIC DNA]</scope>
    <source>
        <strain evidence="13">ATCC 49802 / DSM 20745 / S 6022</strain>
    </source>
</reference>
<dbReference type="InterPro" id="IPR027417">
    <property type="entry name" value="P-loop_NTPase"/>
</dbReference>
<dbReference type="GO" id="GO:0005524">
    <property type="term" value="F:ATP binding"/>
    <property type="evidence" value="ECO:0007669"/>
    <property type="project" value="UniProtKB-KW"/>
</dbReference>
<keyword evidence="13" id="KW-1185">Reference proteome</keyword>
<dbReference type="GO" id="GO:0009432">
    <property type="term" value="P:SOS response"/>
    <property type="evidence" value="ECO:0007669"/>
    <property type="project" value="TreeGrafter"/>
</dbReference>
<dbReference type="AlphaFoldDB" id="D1C6E9"/>
<dbReference type="InterPro" id="IPR004604">
    <property type="entry name" value="DNA_recomb/repair_RecN"/>
</dbReference>
<keyword evidence="5 9" id="KW-0227">DNA damage</keyword>
<dbReference type="PIRSF" id="PIRSF003128">
    <property type="entry name" value="RecN"/>
    <property type="match status" value="1"/>
</dbReference>
<dbReference type="FunCoup" id="D1C6E9">
    <property type="interactions" value="316"/>
</dbReference>
<sequence length="596" mass="65516">MLLELAIRNFAIIRDLRLTFHPGLNALTGETGAGKSIIIDALSAVLGARVSADFVRTGASGAWVEAVFDVRDLAEREDFRTLLAETGVEPEDGTLILTRDISAAGRSAARINGRTVTASTLAQFGSLLVDIHGQSEHLSLLRPAIHVDLLDRYAGTLEERERFAALVHEYHQIRRQIDQIVADERERAHRMDLLRFQVEEITAAKLHPDEEAELERERLVLGNAERLARLAAETYQLLEGADDTGPAPVSGALDQIRLAAERIEELARVDATNEPLANQLREALILLEDVAHGVRVYAEEVEGDPERLAAVEDRLALLKQLKRKYGATIAEVIAYGEQAAQELHDLDTSEQRVEELRHRAAVLLRQIAEQGARLTERRRAACGELEQAVEQAIAELNMGRARFVVDLRPLTSGTVAHLPGDDGRDGPTITFDQTGLDRVEFLIAPNAGETPRPLARIASGGETARLMLALKSILSAADATPTLVFDEVDVGVGGRSGQPVGEKLWSLTGQHQVIVISHLPQIAAFAEAHYRITKDEYDGRTETRIERLDDDARIDELAAMLDGLPVTAASRQNAQEMLARIEQWKRQSGRVPATTR</sequence>
<comment type="function">
    <text evidence="1 9">May be involved in recombinational repair of damaged DNA.</text>
</comment>
<name>D1C6E9_SPHTD</name>
<evidence type="ECO:0000256" key="9">
    <source>
        <dbReference type="PIRNR" id="PIRNR003128"/>
    </source>
</evidence>
<dbReference type="CDD" id="cd03241">
    <property type="entry name" value="ABC_RecN"/>
    <property type="match status" value="2"/>
</dbReference>
<organism evidence="12 13">
    <name type="scientific">Sphaerobacter thermophilus (strain ATCC 49802 / DSM 20745 / KCCM 41009 / NCIMB 13125 / S 6022)</name>
    <dbReference type="NCBI Taxonomy" id="479434"/>
    <lineage>
        <taxon>Bacteria</taxon>
        <taxon>Pseudomonadati</taxon>
        <taxon>Thermomicrobiota</taxon>
        <taxon>Thermomicrobia</taxon>
        <taxon>Sphaerobacterales</taxon>
        <taxon>Sphaerobacterineae</taxon>
        <taxon>Sphaerobacteraceae</taxon>
        <taxon>Sphaerobacter</taxon>
    </lineage>
</organism>
<evidence type="ECO:0000256" key="3">
    <source>
        <dbReference type="ARBA" id="ARBA00021315"/>
    </source>
</evidence>
<evidence type="ECO:0000256" key="8">
    <source>
        <dbReference type="ARBA" id="ARBA00033408"/>
    </source>
</evidence>
<evidence type="ECO:0000256" key="4">
    <source>
        <dbReference type="ARBA" id="ARBA00022741"/>
    </source>
</evidence>
<keyword evidence="4" id="KW-0547">Nucleotide-binding</keyword>
<evidence type="ECO:0000256" key="1">
    <source>
        <dbReference type="ARBA" id="ARBA00003618"/>
    </source>
</evidence>
<reference evidence="13" key="1">
    <citation type="submission" date="2009-11" db="EMBL/GenBank/DDBJ databases">
        <title>The complete chromosome 1 of Sphaerobacter thermophilus DSM 20745.</title>
        <authorList>
            <person name="Lucas S."/>
            <person name="Copeland A."/>
            <person name="Lapidus A."/>
            <person name="Glavina del Rio T."/>
            <person name="Dalin E."/>
            <person name="Tice H."/>
            <person name="Bruce D."/>
            <person name="Goodwin L."/>
            <person name="Pitluck S."/>
            <person name="Kyrpides N."/>
            <person name="Mavromatis K."/>
            <person name="Ivanova N."/>
            <person name="Mikhailova N."/>
            <person name="LaButti K.M."/>
            <person name="Clum A."/>
            <person name="Sun H.I."/>
            <person name="Brettin T."/>
            <person name="Detter J.C."/>
            <person name="Han C."/>
            <person name="Larimer F."/>
            <person name="Land M."/>
            <person name="Hauser L."/>
            <person name="Markowitz V."/>
            <person name="Cheng J.F."/>
            <person name="Hugenholtz P."/>
            <person name="Woyke T."/>
            <person name="Wu D."/>
            <person name="Steenblock K."/>
            <person name="Schneider S."/>
            <person name="Pukall R."/>
            <person name="Goeker M."/>
            <person name="Klenk H.P."/>
            <person name="Eisen J.A."/>
        </authorList>
    </citation>
    <scope>NUCLEOTIDE SEQUENCE [LARGE SCALE GENOMIC DNA]</scope>
    <source>
        <strain evidence="13">ATCC 49802 / DSM 20745 / S 6022</strain>
    </source>
</reference>
<dbReference type="NCBIfam" id="TIGR00634">
    <property type="entry name" value="recN"/>
    <property type="match status" value="1"/>
</dbReference>
<dbReference type="KEGG" id="sti:Sthe_2148"/>
<dbReference type="eggNOG" id="COG0497">
    <property type="taxonomic scope" value="Bacteria"/>
</dbReference>
<dbReference type="Gene3D" id="3.40.50.300">
    <property type="entry name" value="P-loop containing nucleotide triphosphate hydrolases"/>
    <property type="match status" value="2"/>
</dbReference>
<evidence type="ECO:0000313" key="13">
    <source>
        <dbReference type="Proteomes" id="UP000002027"/>
    </source>
</evidence>
<dbReference type="PANTHER" id="PTHR11059:SF0">
    <property type="entry name" value="DNA REPAIR PROTEIN RECN"/>
    <property type="match status" value="1"/>
</dbReference>
<feature type="coiled-coil region" evidence="10">
    <location>
        <begin position="339"/>
        <end position="366"/>
    </location>
</feature>
<dbReference type="SUPFAM" id="SSF52540">
    <property type="entry name" value="P-loop containing nucleoside triphosphate hydrolases"/>
    <property type="match status" value="1"/>
</dbReference>
<dbReference type="Pfam" id="PF02463">
    <property type="entry name" value="SMC_N"/>
    <property type="match status" value="1"/>
</dbReference>
<dbReference type="HOGENOM" id="CLU_018297_3_0_0"/>
<dbReference type="STRING" id="479434.Sthe_2148"/>
<dbReference type="InterPro" id="IPR003395">
    <property type="entry name" value="RecF/RecN/SMC_N"/>
</dbReference>
<accession>D1C6E9</accession>
<evidence type="ECO:0000256" key="10">
    <source>
        <dbReference type="SAM" id="Coils"/>
    </source>
</evidence>